<sequence>MCTSGWSKHSRDIEALRDAGREPGAHPIDDDIKAILLADPLSMDRLVMAAVEAFLTNGYRGGPDVNTAIEIALDQHYRRRAAA</sequence>
<name>A0AAU7KCN5_9GAMM</name>
<gene>
    <name evidence="1" type="ORF">NFG58_11115</name>
</gene>
<proteinExistence type="predicted"/>
<dbReference type="RefSeq" id="WP_108448728.1">
    <property type="nucleotide sequence ID" value="NZ_CP098827.1"/>
</dbReference>
<evidence type="ECO:0000313" key="1">
    <source>
        <dbReference type="EMBL" id="XBO69187.1"/>
    </source>
</evidence>
<dbReference type="EMBL" id="CP098827">
    <property type="protein sequence ID" value="XBO69187.1"/>
    <property type="molecule type" value="Genomic_DNA"/>
</dbReference>
<organism evidence="1">
    <name type="scientific">Halomonas sp. RT37</name>
    <dbReference type="NCBI Taxonomy" id="2950872"/>
    <lineage>
        <taxon>Bacteria</taxon>
        <taxon>Pseudomonadati</taxon>
        <taxon>Pseudomonadota</taxon>
        <taxon>Gammaproteobacteria</taxon>
        <taxon>Oceanospirillales</taxon>
        <taxon>Halomonadaceae</taxon>
        <taxon>Halomonas</taxon>
    </lineage>
</organism>
<protein>
    <submittedName>
        <fullName evidence="1">Uncharacterized protein</fullName>
    </submittedName>
</protein>
<reference evidence="1" key="1">
    <citation type="submission" date="2022-06" db="EMBL/GenBank/DDBJ databases">
        <title>A novel DMS-producing enzyme.</title>
        <authorList>
            <person name="Zhang Y."/>
        </authorList>
    </citation>
    <scope>NUCLEOTIDE SEQUENCE</scope>
    <source>
        <strain evidence="1">RT37</strain>
    </source>
</reference>
<accession>A0AAU7KCN5</accession>
<dbReference type="AlphaFoldDB" id="A0AAU7KCN5"/>